<organism evidence="2 3">
    <name type="scientific">Pontibacter ummariensis</name>
    <dbReference type="NCBI Taxonomy" id="1610492"/>
    <lineage>
        <taxon>Bacteria</taxon>
        <taxon>Pseudomonadati</taxon>
        <taxon>Bacteroidota</taxon>
        <taxon>Cytophagia</taxon>
        <taxon>Cytophagales</taxon>
        <taxon>Hymenobacteraceae</taxon>
        <taxon>Pontibacter</taxon>
    </lineage>
</organism>
<dbReference type="OrthoDB" id="854132at2"/>
<evidence type="ECO:0000256" key="1">
    <source>
        <dbReference type="SAM" id="MobiDB-lite"/>
    </source>
</evidence>
<dbReference type="Proteomes" id="UP000198432">
    <property type="component" value="Unassembled WGS sequence"/>
</dbReference>
<dbReference type="EMBL" id="FZOQ01000027">
    <property type="protein sequence ID" value="SNT14657.1"/>
    <property type="molecule type" value="Genomic_DNA"/>
</dbReference>
<feature type="compositionally biased region" description="Acidic residues" evidence="1">
    <location>
        <begin position="34"/>
        <end position="43"/>
    </location>
</feature>
<dbReference type="PROSITE" id="PS51257">
    <property type="entry name" value="PROKAR_LIPOPROTEIN"/>
    <property type="match status" value="1"/>
</dbReference>
<dbReference type="RefSeq" id="WP_089321265.1">
    <property type="nucleotide sequence ID" value="NZ_FZOQ01000027.1"/>
</dbReference>
<protein>
    <submittedName>
        <fullName evidence="2">Uncharacterized protein</fullName>
    </submittedName>
</protein>
<evidence type="ECO:0000313" key="3">
    <source>
        <dbReference type="Proteomes" id="UP000198432"/>
    </source>
</evidence>
<feature type="region of interest" description="Disordered" evidence="1">
    <location>
        <begin position="34"/>
        <end position="105"/>
    </location>
</feature>
<gene>
    <name evidence="2" type="ORF">SAMN06296052_12739</name>
</gene>
<sequence length="105" mass="11537">MKRTYAFILSGAMLVNFGLVSCSGENTTGVDIENSEEAYDGEVNEGSLDRDVEEDELRNNQGTDLRDRGIEQDTPVMLDPDVGPVDPIGEENPGGPIRETEEEEF</sequence>
<name>A0A239K8F3_9BACT</name>
<accession>A0A239K8F3</accession>
<dbReference type="AlphaFoldDB" id="A0A239K8F3"/>
<evidence type="ECO:0000313" key="2">
    <source>
        <dbReference type="EMBL" id="SNT14657.1"/>
    </source>
</evidence>
<reference evidence="3" key="1">
    <citation type="submission" date="2017-06" db="EMBL/GenBank/DDBJ databases">
        <authorList>
            <person name="Varghese N."/>
            <person name="Submissions S."/>
        </authorList>
    </citation>
    <scope>NUCLEOTIDE SEQUENCE [LARGE SCALE GENOMIC DNA]</scope>
    <source>
        <strain evidence="3">NKM1</strain>
    </source>
</reference>
<proteinExistence type="predicted"/>
<keyword evidence="3" id="KW-1185">Reference proteome</keyword>